<keyword evidence="1" id="KW-0812">Transmembrane</keyword>
<evidence type="ECO:0000313" key="2">
    <source>
        <dbReference type="EMBL" id="RBQ01707.1"/>
    </source>
</evidence>
<dbReference type="AlphaFoldDB" id="A0A366KJ21"/>
<protein>
    <submittedName>
        <fullName evidence="2">Uncharacterized protein</fullName>
    </submittedName>
</protein>
<dbReference type="OrthoDB" id="9838223at2"/>
<name>A0A366KJ21_9SPHI</name>
<reference evidence="2 3" key="1">
    <citation type="submission" date="2018-07" db="EMBL/GenBank/DDBJ databases">
        <title>A draft genome of a endophytic bacteria, a new species of Pedobacter.</title>
        <authorList>
            <person name="Zhang Z.D."/>
            <person name="Chen Z.J."/>
        </authorList>
    </citation>
    <scope>NUCLEOTIDE SEQUENCE [LARGE SCALE GENOMIC DNA]</scope>
    <source>
        <strain evidence="2 3">RS10</strain>
    </source>
</reference>
<evidence type="ECO:0000256" key="1">
    <source>
        <dbReference type="SAM" id="Phobius"/>
    </source>
</evidence>
<dbReference type="EMBL" id="QNQU01000070">
    <property type="protein sequence ID" value="RBQ01707.1"/>
    <property type="molecule type" value="Genomic_DNA"/>
</dbReference>
<keyword evidence="3" id="KW-1185">Reference proteome</keyword>
<evidence type="ECO:0000313" key="3">
    <source>
        <dbReference type="Proteomes" id="UP000252081"/>
    </source>
</evidence>
<feature type="transmembrane region" description="Helical" evidence="1">
    <location>
        <begin position="89"/>
        <end position="118"/>
    </location>
</feature>
<sequence>MGVTTESISIHRLTGKISELRNHEEIISILKKRKYNIIREDPLEICFALPKSAYSARNKNKIIQGSILYHPVSGDFEFIYPDKYSLPDLLVPAIASILFACYSGWFGFVIILLVVAGVSRFSFLFYKNVLSREFISDLKLKADYP</sequence>
<proteinExistence type="predicted"/>
<accession>A0A366KJ21</accession>
<comment type="caution">
    <text evidence="2">The sequence shown here is derived from an EMBL/GenBank/DDBJ whole genome shotgun (WGS) entry which is preliminary data.</text>
</comment>
<gene>
    <name evidence="2" type="ORF">DRW42_28360</name>
</gene>
<keyword evidence="1" id="KW-0472">Membrane</keyword>
<keyword evidence="1" id="KW-1133">Transmembrane helix</keyword>
<dbReference type="Proteomes" id="UP000252081">
    <property type="component" value="Unassembled WGS sequence"/>
</dbReference>
<organism evidence="2 3">
    <name type="scientific">Pedobacter miscanthi</name>
    <dbReference type="NCBI Taxonomy" id="2259170"/>
    <lineage>
        <taxon>Bacteria</taxon>
        <taxon>Pseudomonadati</taxon>
        <taxon>Bacteroidota</taxon>
        <taxon>Sphingobacteriia</taxon>
        <taxon>Sphingobacteriales</taxon>
        <taxon>Sphingobacteriaceae</taxon>
        <taxon>Pedobacter</taxon>
    </lineage>
</organism>
<dbReference type="RefSeq" id="WP_113952224.1">
    <property type="nucleotide sequence ID" value="NZ_QNQU01000070.1"/>
</dbReference>